<proteinExistence type="predicted"/>
<dbReference type="InterPro" id="IPR036736">
    <property type="entry name" value="ACP-like_sf"/>
</dbReference>
<name>A0A1M6BZ69_9FIRM</name>
<dbReference type="Gene3D" id="1.10.1200.10">
    <property type="entry name" value="ACP-like"/>
    <property type="match status" value="1"/>
</dbReference>
<sequence length="78" mass="9125">MTKREEVLNTVIEVLNLDREKVDEKSRYEQALEAGKKFMFFQLNAVLEDRFNTEFDIYSLEADTLGETIDYILSVIGE</sequence>
<dbReference type="EMBL" id="FQYT01000004">
    <property type="protein sequence ID" value="SHI53953.1"/>
    <property type="molecule type" value="Genomic_DNA"/>
</dbReference>
<protein>
    <recommendedName>
        <fullName evidence="3">Acyl carrier protein</fullName>
    </recommendedName>
</protein>
<evidence type="ECO:0000313" key="2">
    <source>
        <dbReference type="Proteomes" id="UP000184342"/>
    </source>
</evidence>
<dbReference type="AlphaFoldDB" id="A0A1M6BZ69"/>
<gene>
    <name evidence="1" type="ORF">SAMN02745691_00428</name>
</gene>
<dbReference type="SUPFAM" id="SSF47336">
    <property type="entry name" value="ACP-like"/>
    <property type="match status" value="1"/>
</dbReference>
<evidence type="ECO:0000313" key="1">
    <source>
        <dbReference type="EMBL" id="SHI53953.1"/>
    </source>
</evidence>
<keyword evidence="2" id="KW-1185">Reference proteome</keyword>
<dbReference type="RefSeq" id="WP_073992721.1">
    <property type="nucleotide sequence ID" value="NZ_FQYT01000004.1"/>
</dbReference>
<evidence type="ECO:0008006" key="3">
    <source>
        <dbReference type="Google" id="ProtNLM"/>
    </source>
</evidence>
<organism evidence="1 2">
    <name type="scientific">Parasporobacterium paucivorans DSM 15970</name>
    <dbReference type="NCBI Taxonomy" id="1122934"/>
    <lineage>
        <taxon>Bacteria</taxon>
        <taxon>Bacillati</taxon>
        <taxon>Bacillota</taxon>
        <taxon>Clostridia</taxon>
        <taxon>Lachnospirales</taxon>
        <taxon>Lachnospiraceae</taxon>
        <taxon>Parasporobacterium</taxon>
    </lineage>
</organism>
<dbReference type="Proteomes" id="UP000184342">
    <property type="component" value="Unassembled WGS sequence"/>
</dbReference>
<accession>A0A1M6BZ69</accession>
<reference evidence="1 2" key="1">
    <citation type="submission" date="2016-11" db="EMBL/GenBank/DDBJ databases">
        <authorList>
            <person name="Jaros S."/>
            <person name="Januszkiewicz K."/>
            <person name="Wedrychowicz H."/>
        </authorList>
    </citation>
    <scope>NUCLEOTIDE SEQUENCE [LARGE SCALE GENOMIC DNA]</scope>
    <source>
        <strain evidence="1 2">DSM 15970</strain>
    </source>
</reference>